<dbReference type="RefSeq" id="WP_264507464.1">
    <property type="nucleotide sequence ID" value="NZ_JAPDFL010000001.1"/>
</dbReference>
<protein>
    <submittedName>
        <fullName evidence="3">Uncharacterized protein</fullName>
    </submittedName>
</protein>
<keyword evidence="4" id="KW-1185">Reference proteome</keyword>
<evidence type="ECO:0000313" key="4">
    <source>
        <dbReference type="Proteomes" id="UP001208938"/>
    </source>
</evidence>
<evidence type="ECO:0000256" key="1">
    <source>
        <dbReference type="SAM" id="MobiDB-lite"/>
    </source>
</evidence>
<reference evidence="3 4" key="1">
    <citation type="submission" date="2022-10" db="EMBL/GenBank/DDBJ databases">
        <title>Pararhodobacter sp. nov., isolated from marine algae.</title>
        <authorList>
            <person name="Choi B.J."/>
            <person name="Kim J.M."/>
            <person name="Lee J.K."/>
            <person name="Choi D.G."/>
            <person name="Jeon C.O."/>
        </authorList>
    </citation>
    <scope>NUCLEOTIDE SEQUENCE [LARGE SCALE GENOMIC DNA]</scope>
    <source>
        <strain evidence="3 4">ZQ420</strain>
    </source>
</reference>
<keyword evidence="2" id="KW-0472">Membrane</keyword>
<feature type="region of interest" description="Disordered" evidence="1">
    <location>
        <begin position="1"/>
        <end position="20"/>
    </location>
</feature>
<evidence type="ECO:0000313" key="3">
    <source>
        <dbReference type="EMBL" id="MCW1934690.1"/>
    </source>
</evidence>
<dbReference type="EMBL" id="JAPDFL010000001">
    <property type="protein sequence ID" value="MCW1934690.1"/>
    <property type="molecule type" value="Genomic_DNA"/>
</dbReference>
<gene>
    <name evidence="3" type="ORF">OKW52_21145</name>
</gene>
<accession>A0ABT3H4L1</accession>
<organism evidence="3 4">
    <name type="scientific">Pararhodobacter zhoushanensis</name>
    <dbReference type="NCBI Taxonomy" id="2479545"/>
    <lineage>
        <taxon>Bacteria</taxon>
        <taxon>Pseudomonadati</taxon>
        <taxon>Pseudomonadota</taxon>
        <taxon>Alphaproteobacteria</taxon>
        <taxon>Rhodobacterales</taxon>
        <taxon>Paracoccaceae</taxon>
        <taxon>Pararhodobacter</taxon>
    </lineage>
</organism>
<evidence type="ECO:0000256" key="2">
    <source>
        <dbReference type="SAM" id="Phobius"/>
    </source>
</evidence>
<sequence>MYRQNRGVRPAVYSPLSDDDDETLELEDPLLIEALETIRAALSPKPPLRWLRLGLTAGVVVVVLAGFLWLPAVLVNRTAAIIPPPRAPRSGGWCWTG</sequence>
<keyword evidence="2" id="KW-1133">Transmembrane helix</keyword>
<dbReference type="Proteomes" id="UP001208938">
    <property type="component" value="Unassembled WGS sequence"/>
</dbReference>
<feature type="transmembrane region" description="Helical" evidence="2">
    <location>
        <begin position="50"/>
        <end position="70"/>
    </location>
</feature>
<name>A0ABT3H4L1_9RHOB</name>
<comment type="caution">
    <text evidence="3">The sequence shown here is derived from an EMBL/GenBank/DDBJ whole genome shotgun (WGS) entry which is preliminary data.</text>
</comment>
<keyword evidence="2" id="KW-0812">Transmembrane</keyword>
<proteinExistence type="predicted"/>